<dbReference type="Pfam" id="PF01547">
    <property type="entry name" value="SBP_bac_1"/>
    <property type="match status" value="1"/>
</dbReference>
<evidence type="ECO:0000313" key="8">
    <source>
        <dbReference type="Proteomes" id="UP001057134"/>
    </source>
</evidence>
<dbReference type="PANTHER" id="PTHR43649">
    <property type="entry name" value="ARABINOSE-BINDING PROTEIN-RELATED"/>
    <property type="match status" value="1"/>
</dbReference>
<keyword evidence="8" id="KW-1185">Reference proteome</keyword>
<feature type="chain" id="PRO_5045267726" evidence="6">
    <location>
        <begin position="22"/>
        <end position="502"/>
    </location>
</feature>
<name>A0ABY4RMM7_9BACL</name>
<dbReference type="Proteomes" id="UP001057134">
    <property type="component" value="Chromosome"/>
</dbReference>
<dbReference type="EMBL" id="CP027059">
    <property type="protein sequence ID" value="UQZ83408.1"/>
    <property type="molecule type" value="Genomic_DNA"/>
</dbReference>
<dbReference type="InterPro" id="IPR050490">
    <property type="entry name" value="Bact_solute-bd_prot1"/>
</dbReference>
<dbReference type="PANTHER" id="PTHR43649:SF33">
    <property type="entry name" value="POLYGALACTURONAN_RHAMNOGALACTURONAN-BINDING PROTEIN YTCQ"/>
    <property type="match status" value="1"/>
</dbReference>
<dbReference type="Gene3D" id="3.40.190.10">
    <property type="entry name" value="Periplasmic binding protein-like II"/>
    <property type="match status" value="2"/>
</dbReference>
<gene>
    <name evidence="7" type="primary">lipO_43</name>
    <name evidence="7" type="ORF">SK3146_02595</name>
</gene>
<proteinExistence type="predicted"/>
<organism evidence="7 8">
    <name type="scientific">Paenibacillus konkukensis</name>
    <dbReference type="NCBI Taxonomy" id="2020716"/>
    <lineage>
        <taxon>Bacteria</taxon>
        <taxon>Bacillati</taxon>
        <taxon>Bacillota</taxon>
        <taxon>Bacilli</taxon>
        <taxon>Bacillales</taxon>
        <taxon>Paenibacillaceae</taxon>
        <taxon>Paenibacillus</taxon>
    </lineage>
</organism>
<evidence type="ECO:0000256" key="1">
    <source>
        <dbReference type="ARBA" id="ARBA00022475"/>
    </source>
</evidence>
<dbReference type="InterPro" id="IPR006059">
    <property type="entry name" value="SBP"/>
</dbReference>
<evidence type="ECO:0000256" key="4">
    <source>
        <dbReference type="ARBA" id="ARBA00023139"/>
    </source>
</evidence>
<evidence type="ECO:0000256" key="2">
    <source>
        <dbReference type="ARBA" id="ARBA00022729"/>
    </source>
</evidence>
<keyword evidence="5 7" id="KW-0449">Lipoprotein</keyword>
<keyword evidence="2 6" id="KW-0732">Signal</keyword>
<keyword evidence="4" id="KW-0564">Palmitate</keyword>
<accession>A0ABY4RMM7</accession>
<evidence type="ECO:0000313" key="7">
    <source>
        <dbReference type="EMBL" id="UQZ83408.1"/>
    </source>
</evidence>
<dbReference type="PROSITE" id="PS51257">
    <property type="entry name" value="PROKAR_LIPOPROTEIN"/>
    <property type="match status" value="1"/>
</dbReference>
<feature type="signal peptide" evidence="6">
    <location>
        <begin position="1"/>
        <end position="21"/>
    </location>
</feature>
<evidence type="ECO:0000256" key="6">
    <source>
        <dbReference type="SAM" id="SignalP"/>
    </source>
</evidence>
<keyword evidence="3" id="KW-0472">Membrane</keyword>
<evidence type="ECO:0000256" key="3">
    <source>
        <dbReference type="ARBA" id="ARBA00023136"/>
    </source>
</evidence>
<dbReference type="RefSeq" id="WP_249865427.1">
    <property type="nucleotide sequence ID" value="NZ_CP027059.1"/>
</dbReference>
<evidence type="ECO:0000256" key="5">
    <source>
        <dbReference type="ARBA" id="ARBA00023288"/>
    </source>
</evidence>
<keyword evidence="1" id="KW-1003">Cell membrane</keyword>
<sequence length="502" mass="55523">MRTKEVAAVLTLMLASGIAAGCSGPGGAANTAKKGEGQSPFILTIATAQVGDIPEKESDVLEAIESYTNTRLDIEWIPTAAYDDKINIMIASNEMPMMLRVKYIPTAISAMKSGMFWEIGPYLKEYKNLSAQNGQFYDNISVDGKVYGIPIYRDIARAALIYRKDWLDALGLKPPATAEEWYQALKATALNDPDKNGKNDTYGMVLSKKYNDGSASVTTRLATSLGAPNKWGVENGRFIPEFMTEPFMDMLRMLRKAYSEKLINPDFAVLDESEAEKAYDLGKGAIRIAVAQNAKSMQDRLQKSNPNGIFDVIPLAGSKGTRVSGEIGNNGLYVFPKSTVKTEEDLKKILAFADKMMDPPMSTLQLRGLEGKHFVKTADGKTEMKDFSAFQREVKPYRDSLFNIEGYNVLPLKDTPLGEKGNEVARDNLEFSVPNPALNLDSPTYTDKGKELETMIMDAQTRFILGKIDEAGWLSEVDKWRKAGGDMMIKEYEQAYAKAGKK</sequence>
<dbReference type="SUPFAM" id="SSF53850">
    <property type="entry name" value="Periplasmic binding protein-like II"/>
    <property type="match status" value="1"/>
</dbReference>
<reference evidence="7" key="1">
    <citation type="submission" date="2018-02" db="EMBL/GenBank/DDBJ databases">
        <authorList>
            <person name="Kim S.-K."/>
            <person name="Jung H.-I."/>
            <person name="Lee S.-W."/>
        </authorList>
    </citation>
    <scope>NUCLEOTIDE SEQUENCE</scope>
    <source>
        <strain evidence="7">SK3146</strain>
    </source>
</reference>
<protein>
    <submittedName>
        <fullName evidence="7">Lipoprotein LipO</fullName>
    </submittedName>
</protein>
<reference evidence="7" key="2">
    <citation type="journal article" date="2021" name="J Anim Sci Technol">
        <title>Complete genome sequence of Paenibacillus konkukensis sp. nov. SK3146 as a potential probiotic strain.</title>
        <authorList>
            <person name="Jung H.I."/>
            <person name="Park S."/>
            <person name="Niu K.M."/>
            <person name="Lee S.W."/>
            <person name="Kothari D."/>
            <person name="Yi K.J."/>
            <person name="Kim S.K."/>
        </authorList>
    </citation>
    <scope>NUCLEOTIDE SEQUENCE</scope>
    <source>
        <strain evidence="7">SK3146</strain>
    </source>
</reference>